<sequence length="79" mass="8682">MANPDLKAARASNRDVPTGTLGPSQDCSTVIHLAMFFDGTGNNRDADTPSRKWRNVARMFDASHFKPDQGVSLQIRIHA</sequence>
<keyword evidence="3" id="KW-1185">Reference proteome</keyword>
<name>A0ABW7FS46_9BURK</name>
<feature type="region of interest" description="Disordered" evidence="1">
    <location>
        <begin position="1"/>
        <end position="23"/>
    </location>
</feature>
<accession>A0ABW7FS46</accession>
<reference evidence="2 3" key="1">
    <citation type="submission" date="2024-08" db="EMBL/GenBank/DDBJ databases">
        <authorList>
            <person name="Lu H."/>
        </authorList>
    </citation>
    <scope>NUCLEOTIDE SEQUENCE [LARGE SCALE GENOMIC DNA]</scope>
    <source>
        <strain evidence="2 3">BYS180W</strain>
    </source>
</reference>
<proteinExistence type="predicted"/>
<protein>
    <recommendedName>
        <fullName evidence="4">DUF2235 domain-containing protein</fullName>
    </recommendedName>
</protein>
<evidence type="ECO:0008006" key="4">
    <source>
        <dbReference type="Google" id="ProtNLM"/>
    </source>
</evidence>
<dbReference type="RefSeq" id="WP_394458529.1">
    <property type="nucleotide sequence ID" value="NZ_JBIGHZ010000001.1"/>
</dbReference>
<dbReference type="EMBL" id="JBIGHZ010000001">
    <property type="protein sequence ID" value="MFG6447157.1"/>
    <property type="molecule type" value="Genomic_DNA"/>
</dbReference>
<evidence type="ECO:0000313" key="3">
    <source>
        <dbReference type="Proteomes" id="UP001606099"/>
    </source>
</evidence>
<evidence type="ECO:0000313" key="2">
    <source>
        <dbReference type="EMBL" id="MFG6447157.1"/>
    </source>
</evidence>
<comment type="caution">
    <text evidence="2">The sequence shown here is derived from an EMBL/GenBank/DDBJ whole genome shotgun (WGS) entry which is preliminary data.</text>
</comment>
<gene>
    <name evidence="2" type="ORF">ACG0Z6_02740</name>
</gene>
<organism evidence="2 3">
    <name type="scientific">Roseateles rivi</name>
    <dbReference type="NCBI Taxonomy" id="3299028"/>
    <lineage>
        <taxon>Bacteria</taxon>
        <taxon>Pseudomonadati</taxon>
        <taxon>Pseudomonadota</taxon>
        <taxon>Betaproteobacteria</taxon>
        <taxon>Burkholderiales</taxon>
        <taxon>Sphaerotilaceae</taxon>
        <taxon>Roseateles</taxon>
    </lineage>
</organism>
<dbReference type="Proteomes" id="UP001606099">
    <property type="component" value="Unassembled WGS sequence"/>
</dbReference>
<evidence type="ECO:0000256" key="1">
    <source>
        <dbReference type="SAM" id="MobiDB-lite"/>
    </source>
</evidence>